<feature type="region of interest" description="Disordered" evidence="3">
    <location>
        <begin position="405"/>
        <end position="520"/>
    </location>
</feature>
<reference evidence="4 5" key="1">
    <citation type="journal article" date="2013" name="PLoS Genet.">
        <title>The genome and development-dependent transcriptomes of Pyronema confluens: a window into fungal evolution.</title>
        <authorList>
            <person name="Traeger S."/>
            <person name="Altegoer F."/>
            <person name="Freitag M."/>
            <person name="Gabaldon T."/>
            <person name="Kempken F."/>
            <person name="Kumar A."/>
            <person name="Marcet-Houben M."/>
            <person name="Poggeler S."/>
            <person name="Stajich J.E."/>
            <person name="Nowrousian M."/>
        </authorList>
    </citation>
    <scope>NUCLEOTIDE SEQUENCE [LARGE SCALE GENOMIC DNA]</scope>
    <source>
        <strain evidence="5">CBS 100304</strain>
        <tissue evidence="4">Vegetative mycelium</tissue>
    </source>
</reference>
<feature type="compositionally biased region" description="Polar residues" evidence="3">
    <location>
        <begin position="69"/>
        <end position="83"/>
    </location>
</feature>
<dbReference type="STRING" id="1076935.U4L9J7"/>
<sequence length="520" mass="58941">MAAVSDPSLNQRNGQPKAPMNVNSGEVDSSGESGGVSDPIILHPLPPPAPRKGAPATNGKSGKKLDPSEVNNLLHQKISQLETDASHEEEEERAISRAVRKANKELQELVSSRDDHIAKVDAIQTKYSELLHDMKRLERDHAKSRKRADQLQKEKDQSRSEMQKAVSMKHKLETLCRELQKENKRIKDESKKLAQNEQQKREELSEKLENTIYEIKHRMEEEDEFGNRRGNNAENDEMFRAKFKSFVDQYEVREVHFQHLLRTKELEVQWNLARYEQQRKQAEQEALRAKALHAQVSTFSQTEAELRSQLNIYVEKFKQVEDTLNNSNDLFLTFRKEMEEMSKKTKRLEKENLALSRKSETTNRNLLEMAEERTRHQKELETLKKKNLKLESICRALQKERNTLENRLRAEGEELLEDDGDSEDYEEDSEDLDEGSEEGSDDEGDEDTEEENSAADHPLHHHQPQQKLPSGAGAGGGGGGGGAGDLVKKNGTAPPQTQQAKLGQNGALSPAELGPAPVQA</sequence>
<dbReference type="AlphaFoldDB" id="U4L9J7"/>
<protein>
    <submittedName>
        <fullName evidence="4">Similar to Alpha-taxilin acc. no. Q6PAM1</fullName>
    </submittedName>
</protein>
<evidence type="ECO:0000313" key="5">
    <source>
        <dbReference type="Proteomes" id="UP000018144"/>
    </source>
</evidence>
<dbReference type="InterPro" id="IPR026183">
    <property type="entry name" value="Taxilin_fam"/>
</dbReference>
<proteinExistence type="inferred from homology"/>
<keyword evidence="2" id="KW-0175">Coiled coil</keyword>
<keyword evidence="5" id="KW-1185">Reference proteome</keyword>
<evidence type="ECO:0000256" key="2">
    <source>
        <dbReference type="SAM" id="Coils"/>
    </source>
</evidence>
<gene>
    <name evidence="4" type="ORF">PCON_13822</name>
</gene>
<evidence type="ECO:0000256" key="1">
    <source>
        <dbReference type="ARBA" id="ARBA00009550"/>
    </source>
</evidence>
<dbReference type="EMBL" id="HF935944">
    <property type="protein sequence ID" value="CCX14229.1"/>
    <property type="molecule type" value="Genomic_DNA"/>
</dbReference>
<feature type="compositionally biased region" description="Gly residues" evidence="3">
    <location>
        <begin position="472"/>
        <end position="484"/>
    </location>
</feature>
<accession>U4L9J7</accession>
<feature type="compositionally biased region" description="Basic and acidic residues" evidence="3">
    <location>
        <begin position="134"/>
        <end position="162"/>
    </location>
</feature>
<evidence type="ECO:0000313" key="4">
    <source>
        <dbReference type="EMBL" id="CCX14229.1"/>
    </source>
</evidence>
<dbReference type="Pfam" id="PF09728">
    <property type="entry name" value="Taxilin"/>
    <property type="match status" value="1"/>
</dbReference>
<organism evidence="4 5">
    <name type="scientific">Pyronema omphalodes (strain CBS 100304)</name>
    <name type="common">Pyronema confluens</name>
    <dbReference type="NCBI Taxonomy" id="1076935"/>
    <lineage>
        <taxon>Eukaryota</taxon>
        <taxon>Fungi</taxon>
        <taxon>Dikarya</taxon>
        <taxon>Ascomycota</taxon>
        <taxon>Pezizomycotina</taxon>
        <taxon>Pezizomycetes</taxon>
        <taxon>Pezizales</taxon>
        <taxon>Pyronemataceae</taxon>
        <taxon>Pyronema</taxon>
    </lineage>
</organism>
<dbReference type="OrthoDB" id="425555at2759"/>
<feature type="region of interest" description="Disordered" evidence="3">
    <location>
        <begin position="134"/>
        <end position="204"/>
    </location>
</feature>
<dbReference type="PANTHER" id="PTHR16127">
    <property type="entry name" value="TAXILIN"/>
    <property type="match status" value="1"/>
</dbReference>
<dbReference type="GO" id="GO:0019905">
    <property type="term" value="F:syntaxin binding"/>
    <property type="evidence" value="ECO:0007669"/>
    <property type="project" value="InterPro"/>
</dbReference>
<feature type="compositionally biased region" description="Low complexity" evidence="3">
    <location>
        <begin position="24"/>
        <end position="43"/>
    </location>
</feature>
<evidence type="ECO:0000256" key="3">
    <source>
        <dbReference type="SAM" id="MobiDB-lite"/>
    </source>
</evidence>
<feature type="region of interest" description="Disordered" evidence="3">
    <location>
        <begin position="1"/>
        <end position="96"/>
    </location>
</feature>
<dbReference type="OMA" id="VQYNMAR"/>
<dbReference type="eggNOG" id="KOG1850">
    <property type="taxonomic scope" value="Eukaryota"/>
</dbReference>
<feature type="compositionally biased region" description="Polar residues" evidence="3">
    <location>
        <begin position="493"/>
        <end position="502"/>
    </location>
</feature>
<dbReference type="PANTHER" id="PTHR16127:SF13">
    <property type="entry name" value="GH01188P"/>
    <property type="match status" value="1"/>
</dbReference>
<feature type="compositionally biased region" description="Acidic residues" evidence="3">
    <location>
        <begin position="413"/>
        <end position="453"/>
    </location>
</feature>
<feature type="coiled-coil region" evidence="2">
    <location>
        <begin position="265"/>
        <end position="292"/>
    </location>
</feature>
<name>U4L9J7_PYROM</name>
<dbReference type="Proteomes" id="UP000018144">
    <property type="component" value="Unassembled WGS sequence"/>
</dbReference>
<comment type="similarity">
    <text evidence="1">Belongs to the taxilin family.</text>
</comment>
<feature type="compositionally biased region" description="Basic and acidic residues" evidence="3">
    <location>
        <begin position="170"/>
        <end position="204"/>
    </location>
</feature>